<proteinExistence type="predicted"/>
<keyword evidence="2" id="KW-1185">Reference proteome</keyword>
<organism evidence="1 2">
    <name type="scientific">Persicimonas caeni</name>
    <dbReference type="NCBI Taxonomy" id="2292766"/>
    <lineage>
        <taxon>Bacteria</taxon>
        <taxon>Deltaproteobacteria</taxon>
        <taxon>Bradymonadales</taxon>
        <taxon>Bradymonadaceae</taxon>
        <taxon>Persicimonas</taxon>
    </lineage>
</organism>
<dbReference type="InterPro" id="IPR022385">
    <property type="entry name" value="Rhs_assc_core"/>
</dbReference>
<dbReference type="RefSeq" id="WP_141200833.1">
    <property type="nucleotide sequence ID" value="NZ_CP041186.1"/>
</dbReference>
<dbReference type="AlphaFoldDB" id="A0A4Y6Q1Q1"/>
<dbReference type="Proteomes" id="UP000315995">
    <property type="component" value="Chromosome"/>
</dbReference>
<protein>
    <submittedName>
        <fullName evidence="1">RHS repeat-associated core domain-containing protein</fullName>
    </submittedName>
</protein>
<dbReference type="EMBL" id="CP041186">
    <property type="protein sequence ID" value="QDG54389.1"/>
    <property type="molecule type" value="Genomic_DNA"/>
</dbReference>
<dbReference type="PANTHER" id="PTHR32305">
    <property type="match status" value="1"/>
</dbReference>
<dbReference type="InterPro" id="IPR050708">
    <property type="entry name" value="T6SS_VgrG/RHS"/>
</dbReference>
<dbReference type="PANTHER" id="PTHR32305:SF15">
    <property type="entry name" value="PROTEIN RHSA-RELATED"/>
    <property type="match status" value="1"/>
</dbReference>
<dbReference type="OrthoDB" id="5423106at2"/>
<name>A0A4Y6Q1Q1_PERCE</name>
<dbReference type="NCBIfam" id="TIGR03696">
    <property type="entry name" value="Rhs_assc_core"/>
    <property type="match status" value="1"/>
</dbReference>
<sequence>MLAKTAIEGAASIDKEAVYGAWGEPVEVSSVAKPRHQFVDFEPDRATGYYYMGARVYDPTLRRWLSPDPLLWAVPGLEEGNGAGLNLYAYADNDPVGLIDPQGTDPLPLEVEMPGPGCAMNAQCQRASDWSNDHGLDKALNQGADTVEDLGDAGEIGAATLRSFAFASNPTADNAEKAGVSIVLAIIPLSFLLKKAKHADEVGEAVGDVVNVGKKQAKEFVKENEKRINEKLGKKIGQGRLPFEKSKEGVEKARDAVRETLETADETSKPFKTRGGHEVVDVYSKETGMTVRIRKGGEFDTLIPEKSKQLKSQDE</sequence>
<evidence type="ECO:0000313" key="2">
    <source>
        <dbReference type="Proteomes" id="UP000315995"/>
    </source>
</evidence>
<evidence type="ECO:0000313" key="1">
    <source>
        <dbReference type="EMBL" id="QDG54389.1"/>
    </source>
</evidence>
<gene>
    <name evidence="1" type="ORF">FIV42_27685</name>
</gene>
<accession>A0A4Y6Q1Q1</accession>
<dbReference type="Gene3D" id="2.180.10.10">
    <property type="entry name" value="RHS repeat-associated core"/>
    <property type="match status" value="1"/>
</dbReference>
<reference evidence="1 2" key="1">
    <citation type="submission" date="2019-06" db="EMBL/GenBank/DDBJ databases">
        <title>Persicimonas caeni gen. nov., sp. nov., a predatory bacterium isolated from solar saltern.</title>
        <authorList>
            <person name="Wang S."/>
        </authorList>
    </citation>
    <scope>NUCLEOTIDE SEQUENCE [LARGE SCALE GENOMIC DNA]</scope>
    <source>
        <strain evidence="1 2">YN101</strain>
    </source>
</reference>
<accession>A0A5B8YCQ2</accession>